<dbReference type="AlphaFoldDB" id="A0A1Y6CWX4"/>
<proteinExistence type="predicted"/>
<feature type="region of interest" description="Disordered" evidence="1">
    <location>
        <begin position="152"/>
        <end position="288"/>
    </location>
</feature>
<dbReference type="InterPro" id="IPR052336">
    <property type="entry name" value="MlaD_Phospholipid_Transporter"/>
</dbReference>
<feature type="compositionally biased region" description="Polar residues" evidence="1">
    <location>
        <begin position="201"/>
        <end position="214"/>
    </location>
</feature>
<dbReference type="Pfam" id="PF02470">
    <property type="entry name" value="MlaD"/>
    <property type="match status" value="1"/>
</dbReference>
<evidence type="ECO:0000256" key="2">
    <source>
        <dbReference type="SAM" id="Phobius"/>
    </source>
</evidence>
<gene>
    <name evidence="4" type="ORF">SAMN02949497_2109</name>
</gene>
<feature type="transmembrane region" description="Helical" evidence="2">
    <location>
        <begin position="7"/>
        <end position="27"/>
    </location>
</feature>
<evidence type="ECO:0000313" key="4">
    <source>
        <dbReference type="EMBL" id="SMF94776.1"/>
    </source>
</evidence>
<name>A0A1Y6CWX4_9GAMM</name>
<dbReference type="InterPro" id="IPR030970">
    <property type="entry name" value="ABC_MlaD"/>
</dbReference>
<dbReference type="STRING" id="1760988.SAMN02949497_2109"/>
<feature type="compositionally biased region" description="Low complexity" evidence="1">
    <location>
        <begin position="154"/>
        <end position="163"/>
    </location>
</feature>
<feature type="compositionally biased region" description="Low complexity" evidence="1">
    <location>
        <begin position="184"/>
        <end position="200"/>
    </location>
</feature>
<accession>A0A1Y6CWX4</accession>
<feature type="compositionally biased region" description="Low complexity" evidence="1">
    <location>
        <begin position="234"/>
        <end position="245"/>
    </location>
</feature>
<protein>
    <submittedName>
        <fullName evidence="4">Outer membrane lipid asymmetry maintenance protein MlaD</fullName>
    </submittedName>
</protein>
<feature type="domain" description="Mce/MlaD" evidence="3">
    <location>
        <begin position="41"/>
        <end position="119"/>
    </location>
</feature>
<evidence type="ECO:0000313" key="5">
    <source>
        <dbReference type="Proteomes" id="UP000192923"/>
    </source>
</evidence>
<keyword evidence="2" id="KW-1133">Transmembrane helix</keyword>
<dbReference type="PANTHER" id="PTHR33371">
    <property type="entry name" value="INTERMEMBRANE PHOSPHOLIPID TRANSPORT SYSTEM BINDING PROTEIN MLAD-RELATED"/>
    <property type="match status" value="1"/>
</dbReference>
<dbReference type="Proteomes" id="UP000192923">
    <property type="component" value="Unassembled WGS sequence"/>
</dbReference>
<evidence type="ECO:0000259" key="3">
    <source>
        <dbReference type="Pfam" id="PF02470"/>
    </source>
</evidence>
<keyword evidence="2" id="KW-0472">Membrane</keyword>
<keyword evidence="2" id="KW-0812">Transmembrane</keyword>
<dbReference type="OrthoDB" id="9788420at2"/>
<sequence length="288" mass="30366">MQASKTIETWVGLFVAMGLVALFFVAMQVSNLAELQTNEASYKITARFENIGSLKVRAPVSVAGVKIGRVSHIGFDNKTFEAIVEMRIEPQFNTLPVDTSASILTAGLLGEQYIGLSPGGFDDTLKDGDELELTQSAIVLEQVISRFLFNKAESGSGNNNSGGSDDDSADSGSAAPAVNPAPRADTGAAPAPEDAPGPAESTGTAPPNTTTPHQPTRPKGIPPRPKAKKPIPRPKATPAKPQAKAPTHEPHGATGWVRVGPNRRGPRLPWGVDLRHSHPSPQANRRAV</sequence>
<organism evidence="4 5">
    <name type="scientific">Methylomagnum ishizawai</name>
    <dbReference type="NCBI Taxonomy" id="1760988"/>
    <lineage>
        <taxon>Bacteria</taxon>
        <taxon>Pseudomonadati</taxon>
        <taxon>Pseudomonadota</taxon>
        <taxon>Gammaproteobacteria</taxon>
        <taxon>Methylococcales</taxon>
        <taxon>Methylococcaceae</taxon>
        <taxon>Methylomagnum</taxon>
    </lineage>
</organism>
<dbReference type="EMBL" id="FXAM01000001">
    <property type="protein sequence ID" value="SMF94776.1"/>
    <property type="molecule type" value="Genomic_DNA"/>
</dbReference>
<evidence type="ECO:0000256" key="1">
    <source>
        <dbReference type="SAM" id="MobiDB-lite"/>
    </source>
</evidence>
<dbReference type="NCBIfam" id="TIGR04430">
    <property type="entry name" value="OM_asym_MlaD"/>
    <property type="match status" value="1"/>
</dbReference>
<dbReference type="GO" id="GO:0005543">
    <property type="term" value="F:phospholipid binding"/>
    <property type="evidence" value="ECO:0007669"/>
    <property type="project" value="TreeGrafter"/>
</dbReference>
<feature type="compositionally biased region" description="Polar residues" evidence="1">
    <location>
        <begin position="279"/>
        <end position="288"/>
    </location>
</feature>
<dbReference type="PANTHER" id="PTHR33371:SF4">
    <property type="entry name" value="INTERMEMBRANE PHOSPHOLIPID TRANSPORT SYSTEM BINDING PROTEIN MLAD"/>
    <property type="match status" value="1"/>
</dbReference>
<reference evidence="4 5" key="1">
    <citation type="submission" date="2016-12" db="EMBL/GenBank/DDBJ databases">
        <authorList>
            <person name="Song W.-J."/>
            <person name="Kurnit D.M."/>
        </authorList>
    </citation>
    <scope>NUCLEOTIDE SEQUENCE [LARGE SCALE GENOMIC DNA]</scope>
    <source>
        <strain evidence="4 5">175</strain>
    </source>
</reference>
<keyword evidence="5" id="KW-1185">Reference proteome</keyword>
<dbReference type="InterPro" id="IPR003399">
    <property type="entry name" value="Mce/MlaD"/>
</dbReference>
<dbReference type="GO" id="GO:0005548">
    <property type="term" value="F:phospholipid transporter activity"/>
    <property type="evidence" value="ECO:0007669"/>
    <property type="project" value="TreeGrafter"/>
</dbReference>